<proteinExistence type="inferred from homology"/>
<gene>
    <name evidence="2" type="ORF">BJBARM4_0891</name>
</gene>
<dbReference type="Pfam" id="PF13561">
    <property type="entry name" value="adh_short_C2"/>
    <property type="match status" value="1"/>
</dbReference>
<dbReference type="EMBL" id="GG730075">
    <property type="protein sequence ID" value="EEZ92529.1"/>
    <property type="molecule type" value="Genomic_DNA"/>
</dbReference>
<accession>D2EGJ2</accession>
<dbReference type="Proteomes" id="UP000009375">
    <property type="component" value="Unassembled WGS sequence"/>
</dbReference>
<sequence length="262" mass="28180">MDENSKYLKMFDLTGKSAIVIGASSGLGISFTEALAEAGADVVICARRDQKLIENAERISKYTNRRIIPVKADLTNEEDIINVVKIAEEKLQKIDILINNAGSAVAGPSLNLKKEDWQKVLDVDISAVFIFSQKVISSMISHNVKGSIINIASIYGLFGDIIPAAPYYASKGAVVNLTRAMAVEFASQGIRVNAIAPGFFPSEMTNDLLKDKAILDHIIQRTPISRIGNPNELKGGTVFLASDAASYVTGHILAIDGGWSSV</sequence>
<dbReference type="AlphaFoldDB" id="D2EGJ2"/>
<evidence type="ECO:0000256" key="1">
    <source>
        <dbReference type="ARBA" id="ARBA00006484"/>
    </source>
</evidence>
<protein>
    <submittedName>
        <fullName evidence="2">Short-chain dehydrogenase/reductase SDR</fullName>
    </submittedName>
</protein>
<dbReference type="Gene3D" id="3.40.50.720">
    <property type="entry name" value="NAD(P)-binding Rossmann-like Domain"/>
    <property type="match status" value="1"/>
</dbReference>
<dbReference type="FunFam" id="3.40.50.720:FF:000084">
    <property type="entry name" value="Short-chain dehydrogenase reductase"/>
    <property type="match status" value="1"/>
</dbReference>
<dbReference type="InterPro" id="IPR002347">
    <property type="entry name" value="SDR_fam"/>
</dbReference>
<evidence type="ECO:0000313" key="2">
    <source>
        <dbReference type="EMBL" id="EEZ92529.1"/>
    </source>
</evidence>
<dbReference type="PANTHER" id="PTHR42760">
    <property type="entry name" value="SHORT-CHAIN DEHYDROGENASES/REDUCTASES FAMILY MEMBER"/>
    <property type="match status" value="1"/>
</dbReference>
<comment type="similarity">
    <text evidence="1">Belongs to the short-chain dehydrogenases/reductases (SDR) family.</text>
</comment>
<dbReference type="InterPro" id="IPR036291">
    <property type="entry name" value="NAD(P)-bd_dom_sf"/>
</dbReference>
<dbReference type="PRINTS" id="PR00081">
    <property type="entry name" value="GDHRDH"/>
</dbReference>
<organism evidence="2 3">
    <name type="scientific">Candidatus Parvarchaeum acidiphilum ARMAN-4</name>
    <dbReference type="NCBI Taxonomy" id="662760"/>
    <lineage>
        <taxon>Archaea</taxon>
        <taxon>Candidatus Parvarchaeota</taxon>
        <taxon>Candidatus Parvarchaeum</taxon>
    </lineage>
</organism>
<name>D2EGJ2_PARA4</name>
<dbReference type="GO" id="GO:0016616">
    <property type="term" value="F:oxidoreductase activity, acting on the CH-OH group of donors, NAD or NADP as acceptor"/>
    <property type="evidence" value="ECO:0007669"/>
    <property type="project" value="TreeGrafter"/>
</dbReference>
<reference evidence="2 3" key="1">
    <citation type="journal article" date="2010" name="Proc. Natl. Acad. Sci. U.S.A.">
        <title>Enigmatic, ultrasmall, uncultivated Archaea.</title>
        <authorList>
            <person name="Baker B.J."/>
            <person name="Comolli L.R."/>
            <person name="Dick G.J."/>
            <person name="Hauser L.J."/>
            <person name="Hyatt D."/>
            <person name="Dill B.D."/>
            <person name="Land M.L."/>
            <person name="Verberkmoes N.C."/>
            <person name="Hettich R.L."/>
            <person name="Banfield J.F."/>
        </authorList>
    </citation>
    <scope>NUCLEOTIDE SEQUENCE [LARGE SCALE GENOMIC DNA]</scope>
</reference>
<dbReference type="SUPFAM" id="SSF51735">
    <property type="entry name" value="NAD(P)-binding Rossmann-fold domains"/>
    <property type="match status" value="1"/>
</dbReference>
<evidence type="ECO:0000313" key="3">
    <source>
        <dbReference type="Proteomes" id="UP000009375"/>
    </source>
</evidence>
<dbReference type="PRINTS" id="PR00080">
    <property type="entry name" value="SDRFAMILY"/>
</dbReference>